<reference evidence="5 6" key="1">
    <citation type="submission" date="2015-12" db="EMBL/GenBank/DDBJ databases">
        <title>Genome sequence of Tistrella mobilis MCCC 1A02139.</title>
        <authorList>
            <person name="Lu L."/>
            <person name="Lai Q."/>
            <person name="Shao Z."/>
            <person name="Qian P."/>
        </authorList>
    </citation>
    <scope>NUCLEOTIDE SEQUENCE [LARGE SCALE GENOMIC DNA]</scope>
    <source>
        <strain evidence="5 6">MCCC 1A02139</strain>
    </source>
</reference>
<name>A0A162JU59_9PROT</name>
<accession>A0A162JU59</accession>
<dbReference type="Pfam" id="PF03480">
    <property type="entry name" value="DctP"/>
    <property type="match status" value="1"/>
</dbReference>
<dbReference type="PANTHER" id="PTHR33376">
    <property type="match status" value="1"/>
</dbReference>
<keyword evidence="3 4" id="KW-0732">Signal</keyword>
<dbReference type="EMBL" id="LPZR01000213">
    <property type="protein sequence ID" value="KYO49890.1"/>
    <property type="molecule type" value="Genomic_DNA"/>
</dbReference>
<dbReference type="NCBIfam" id="NF037995">
    <property type="entry name" value="TRAP_S1"/>
    <property type="match status" value="1"/>
</dbReference>
<sequence length="348" mass="37504">MTTPADTRLSAAKRPLRKHLAGLLSAAAFAVALVAGQGADAADPVVMRISHQLPPAHHIAQLIDQFAADVEAKSNGAIDVQIFGAEQAYKANQNHPAVARGQVEAAVSTNFQWGNTIPEMNVVTLPYFFTKLERIKKFPGSPAEELLDQKLLEKGVHNIAWFYTTRQSIFTSAAKPLVAVDDFKGIKIRGLNKLVDEGLIAAGAAPAAMPGSEVYQALQTGVIDAGLTDVSAAYSRRFYEVQKYGTVSPFFSVYFHLYVNPSWYDGLAPELRKVVDDAAQSAEAASIPLTEKTAEDAIRQLQEKGMTIHVQTPEEAAAFEAVMQPPVMEAFKASSPDAAKLVDLVNAL</sequence>
<feature type="chain" id="PRO_5007836717" evidence="4">
    <location>
        <begin position="42"/>
        <end position="348"/>
    </location>
</feature>
<dbReference type="SUPFAM" id="SSF53850">
    <property type="entry name" value="Periplasmic binding protein-like II"/>
    <property type="match status" value="1"/>
</dbReference>
<evidence type="ECO:0000256" key="2">
    <source>
        <dbReference type="ARBA" id="ARBA00022448"/>
    </source>
</evidence>
<dbReference type="InterPro" id="IPR038404">
    <property type="entry name" value="TRAP_DctP_sf"/>
</dbReference>
<evidence type="ECO:0000313" key="5">
    <source>
        <dbReference type="EMBL" id="KYO49890.1"/>
    </source>
</evidence>
<evidence type="ECO:0000313" key="6">
    <source>
        <dbReference type="Proteomes" id="UP000075787"/>
    </source>
</evidence>
<feature type="signal peptide" evidence="4">
    <location>
        <begin position="1"/>
        <end position="41"/>
    </location>
</feature>
<dbReference type="PANTHER" id="PTHR33376:SF7">
    <property type="entry name" value="C4-DICARBOXYLATE-BINDING PROTEIN DCTB"/>
    <property type="match status" value="1"/>
</dbReference>
<dbReference type="Gene3D" id="3.40.190.170">
    <property type="entry name" value="Bacterial extracellular solute-binding protein, family 7"/>
    <property type="match status" value="1"/>
</dbReference>
<keyword evidence="2" id="KW-0813">Transport</keyword>
<dbReference type="GeneID" id="97240478"/>
<dbReference type="Proteomes" id="UP000075787">
    <property type="component" value="Unassembled WGS sequence"/>
</dbReference>
<evidence type="ECO:0000256" key="3">
    <source>
        <dbReference type="ARBA" id="ARBA00022729"/>
    </source>
</evidence>
<gene>
    <name evidence="5" type="ORF">AUP44_15265</name>
</gene>
<comment type="caution">
    <text evidence="5">The sequence shown here is derived from an EMBL/GenBank/DDBJ whole genome shotgun (WGS) entry which is preliminary data.</text>
</comment>
<evidence type="ECO:0000256" key="1">
    <source>
        <dbReference type="ARBA" id="ARBA00009023"/>
    </source>
</evidence>
<protein>
    <submittedName>
        <fullName evidence="5">C4-dicarboxylate ABC transporter</fullName>
    </submittedName>
</protein>
<dbReference type="AlphaFoldDB" id="A0A162JU59"/>
<dbReference type="InterPro" id="IPR018389">
    <property type="entry name" value="DctP_fam"/>
</dbReference>
<evidence type="ECO:0000256" key="4">
    <source>
        <dbReference type="SAM" id="SignalP"/>
    </source>
</evidence>
<comment type="similarity">
    <text evidence="1">Belongs to the bacterial solute-binding protein 7 family.</text>
</comment>
<dbReference type="GO" id="GO:0055085">
    <property type="term" value="P:transmembrane transport"/>
    <property type="evidence" value="ECO:0007669"/>
    <property type="project" value="InterPro"/>
</dbReference>
<proteinExistence type="inferred from homology"/>
<organism evidence="5 6">
    <name type="scientific">Tistrella mobilis</name>
    <dbReference type="NCBI Taxonomy" id="171437"/>
    <lineage>
        <taxon>Bacteria</taxon>
        <taxon>Pseudomonadati</taxon>
        <taxon>Pseudomonadota</taxon>
        <taxon>Alphaproteobacteria</taxon>
        <taxon>Geminicoccales</taxon>
        <taxon>Geminicoccaceae</taxon>
        <taxon>Tistrella</taxon>
    </lineage>
</organism>
<dbReference type="RefSeq" id="WP_062769323.1">
    <property type="nucleotide sequence ID" value="NZ_CP121045.1"/>
</dbReference>
<dbReference type="OrthoDB" id="9776801at2"/>